<feature type="transmembrane region" description="Helical" evidence="1">
    <location>
        <begin position="16"/>
        <end position="38"/>
    </location>
</feature>
<feature type="transmembrane region" description="Helical" evidence="1">
    <location>
        <begin position="271"/>
        <end position="288"/>
    </location>
</feature>
<organism evidence="2 3">
    <name type="scientific">Porcine reproductive and respiratory syndrome virus</name>
    <name type="common">PRRSV</name>
    <dbReference type="NCBI Taxonomy" id="28344"/>
    <lineage>
        <taxon>Viruses</taxon>
        <taxon>Riboviria</taxon>
        <taxon>Orthornavirae</taxon>
        <taxon>Pisuviricota</taxon>
        <taxon>Pisoniviricetes</taxon>
        <taxon>Nidovirales</taxon>
        <taxon>Arnidovirineae</taxon>
        <taxon>Arteriviridae</taxon>
        <taxon>Variarterivirinae</taxon>
        <taxon>Betaarterivirus</taxon>
        <taxon>Ampobartevirus</taxon>
        <taxon>Betaarterivirus americense</taxon>
    </lineage>
</organism>
<reference evidence="2 3" key="1">
    <citation type="journal article" date="2015" name="J. Virol.">
        <title>Importation and Recombination Are Responsible for the Latest Emergence of Highly Pathogenic Porcine Reproductive and Respiratory Syndrome Virus in China.</title>
        <authorList>
            <person name="Zhao K."/>
            <person name="Ye C."/>
            <person name="Chang X.B."/>
            <person name="Jiang C.G."/>
            <person name="Wang S.J."/>
            <person name="Cai X.H."/>
            <person name="Tong G.Z."/>
            <person name="Tian Z.J."/>
            <person name="Shi M."/>
            <person name="An T.Q."/>
        </authorList>
    </citation>
    <scope>NUCLEOTIDE SEQUENCE [LARGE SCALE GENOMIC DNA]</scope>
    <source>
        <strain evidence="2">JL580</strain>
    </source>
</reference>
<protein>
    <submittedName>
        <fullName evidence="2">GP3</fullName>
    </submittedName>
</protein>
<evidence type="ECO:0000256" key="1">
    <source>
        <dbReference type="SAM" id="Phobius"/>
    </source>
</evidence>
<evidence type="ECO:0000313" key="2">
    <source>
        <dbReference type="EMBL" id="AKZ66193.1"/>
    </source>
</evidence>
<name>A0A0K2BMA9_PRRSV</name>
<dbReference type="InterPro" id="IPR002556">
    <property type="entry name" value="Arteri_GP3"/>
</dbReference>
<keyword evidence="1" id="KW-0812">Transmembrane</keyword>
<keyword evidence="1" id="KW-0472">Membrane</keyword>
<sequence>MANSCTFLHIFLRCSFLYSFCCAVVANSNATFCFWFPLVRGNFSFELMVNYTVCPLCPTRQAAAEILEPGKSFWCKIGNDRCSENDHDELGFTVPPGLSSEGHLTSVYAWLAFLSFSYTAQFHPEIFGIGNVSQVYVDIKHQFICAVHDGDNATLPRHDNISAVFQTYYQHQVDGGNWFHLEWLRPFFSSWLVLNVSWFLRRSPASHVSVRVFRTSKPTPPQHQALLSSRTSAALGMATRPLRRFAKVLSAARRWGRPCTSPSLPMSQMKIICILLISSCFLLAFSMLPR</sequence>
<accession>A0A0K2BMA9</accession>
<organismHost>
    <name type="scientific">Sus scrofa</name>
    <name type="common">Pig</name>
    <dbReference type="NCBI Taxonomy" id="9823"/>
</organismHost>
<proteinExistence type="predicted"/>
<dbReference type="Proteomes" id="UP000135366">
    <property type="component" value="Genome"/>
</dbReference>
<dbReference type="Pfam" id="PF01606">
    <property type="entry name" value="Arteri_env"/>
    <property type="match status" value="1"/>
</dbReference>
<gene>
    <name evidence="2" type="primary">ORF3</name>
</gene>
<keyword evidence="1" id="KW-1133">Transmembrane helix</keyword>
<evidence type="ECO:0000313" key="3">
    <source>
        <dbReference type="Proteomes" id="UP000135366"/>
    </source>
</evidence>
<dbReference type="EMBL" id="KR706343">
    <property type="protein sequence ID" value="AKZ66193.1"/>
    <property type="molecule type" value="Genomic_RNA"/>
</dbReference>